<evidence type="ECO:0000313" key="1">
    <source>
        <dbReference type="EMBL" id="WBP84772.1"/>
    </source>
</evidence>
<protein>
    <submittedName>
        <fullName evidence="1">DUF2267 domain-containing protein</fullName>
    </submittedName>
</protein>
<sequence length="134" mass="14729">MTLRWEAFLEEIRERGEYDTREESERAARVVLALLGAHLVGDERAQLAARLPEALSLVLLNPLQAAEPLSPDRFVRATAAWIEGATEQTALWDVGAVLSTVADAAGDELMERVLLQLPPGYELLFGRPAPGQRP</sequence>
<keyword evidence="2" id="KW-1185">Reference proteome</keyword>
<proteinExistence type="predicted"/>
<organism evidence="1 2">
    <name type="scientific">Kitasatospora cathayae</name>
    <dbReference type="NCBI Taxonomy" id="3004092"/>
    <lineage>
        <taxon>Bacteria</taxon>
        <taxon>Bacillati</taxon>
        <taxon>Actinomycetota</taxon>
        <taxon>Actinomycetes</taxon>
        <taxon>Kitasatosporales</taxon>
        <taxon>Streptomycetaceae</taxon>
        <taxon>Kitasatospora</taxon>
    </lineage>
</organism>
<name>A0ABY7PX92_9ACTN</name>
<dbReference type="Pfam" id="PF10025">
    <property type="entry name" value="DUF2267"/>
    <property type="match status" value="1"/>
</dbReference>
<reference evidence="2" key="1">
    <citation type="submission" date="2022-12" db="EMBL/GenBank/DDBJ databases">
        <authorList>
            <person name="Mo P."/>
        </authorList>
    </citation>
    <scope>NUCLEOTIDE SEQUENCE [LARGE SCALE GENOMIC DNA]</scope>
    <source>
        <strain evidence="2">HUAS 3-15</strain>
    </source>
</reference>
<evidence type="ECO:0000313" key="2">
    <source>
        <dbReference type="Proteomes" id="UP001212821"/>
    </source>
</evidence>
<gene>
    <name evidence="1" type="ORF">O1G21_02180</name>
</gene>
<dbReference type="Gene3D" id="1.10.490.110">
    <property type="entry name" value="Uncharacterized conserved protein DUF2267"/>
    <property type="match status" value="1"/>
</dbReference>
<dbReference type="Proteomes" id="UP001212821">
    <property type="component" value="Chromosome"/>
</dbReference>
<dbReference type="InterPro" id="IPR018727">
    <property type="entry name" value="DUF2267"/>
</dbReference>
<accession>A0ABY7PX92</accession>
<dbReference type="EMBL" id="CP115450">
    <property type="protein sequence ID" value="WBP84772.1"/>
    <property type="molecule type" value="Genomic_DNA"/>
</dbReference>
<dbReference type="RefSeq" id="WP_270140254.1">
    <property type="nucleotide sequence ID" value="NZ_CP115450.1"/>
</dbReference>
<dbReference type="InterPro" id="IPR038282">
    <property type="entry name" value="DUF2267_sf"/>
</dbReference>